<dbReference type="PANTHER" id="PTHR46082">
    <property type="entry name" value="ATP/GTP-BINDING PROTEIN-RELATED"/>
    <property type="match status" value="1"/>
</dbReference>
<dbReference type="Pfam" id="PF13374">
    <property type="entry name" value="TPR_10"/>
    <property type="match status" value="2"/>
</dbReference>
<keyword evidence="3" id="KW-1185">Reference proteome</keyword>
<dbReference type="PANTHER" id="PTHR46082:SF6">
    <property type="entry name" value="AAA+ ATPASE DOMAIN-CONTAINING PROTEIN-RELATED"/>
    <property type="match status" value="1"/>
</dbReference>
<dbReference type="RefSeq" id="WP_123746496.1">
    <property type="nucleotide sequence ID" value="NZ_RJKM01000001.1"/>
</dbReference>
<protein>
    <submittedName>
        <fullName evidence="2">Tetratricopeptide repeat protein</fullName>
    </submittedName>
</protein>
<dbReference type="AlphaFoldDB" id="A0A3N1HFU5"/>
<gene>
    <name evidence="2" type="ORF">EDD40_6796</name>
</gene>
<dbReference type="OrthoDB" id="580767at2"/>
<reference evidence="2 3" key="1">
    <citation type="submission" date="2018-11" db="EMBL/GenBank/DDBJ databases">
        <title>Sequencing the genomes of 1000 actinobacteria strains.</title>
        <authorList>
            <person name="Klenk H.-P."/>
        </authorList>
    </citation>
    <scope>NUCLEOTIDE SEQUENCE [LARGE SCALE GENOMIC DNA]</scope>
    <source>
        <strain evidence="2 3">DSM 44231</strain>
    </source>
</reference>
<dbReference type="InterPro" id="IPR027417">
    <property type="entry name" value="P-loop_NTPase"/>
</dbReference>
<dbReference type="Pfam" id="PF13191">
    <property type="entry name" value="AAA_16"/>
    <property type="match status" value="1"/>
</dbReference>
<dbReference type="Gene3D" id="1.25.40.10">
    <property type="entry name" value="Tetratricopeptide repeat domain"/>
    <property type="match status" value="2"/>
</dbReference>
<dbReference type="Proteomes" id="UP000268727">
    <property type="component" value="Unassembled WGS sequence"/>
</dbReference>
<dbReference type="EMBL" id="RJKM01000001">
    <property type="protein sequence ID" value="ROP41367.1"/>
    <property type="molecule type" value="Genomic_DNA"/>
</dbReference>
<accession>A0A3N1HFU5</accession>
<name>A0A3N1HFU5_9PSEU</name>
<proteinExistence type="predicted"/>
<evidence type="ECO:0000259" key="1">
    <source>
        <dbReference type="Pfam" id="PF13191"/>
    </source>
</evidence>
<comment type="caution">
    <text evidence="2">The sequence shown here is derived from an EMBL/GenBank/DDBJ whole genome shotgun (WGS) entry which is preliminary data.</text>
</comment>
<dbReference type="InterPro" id="IPR041664">
    <property type="entry name" value="AAA_16"/>
</dbReference>
<dbReference type="InterPro" id="IPR011990">
    <property type="entry name" value="TPR-like_helical_dom_sf"/>
</dbReference>
<dbReference type="NCBIfam" id="NF040586">
    <property type="entry name" value="FxSxx_TPR"/>
    <property type="match status" value="1"/>
</dbReference>
<dbReference type="InterPro" id="IPR053137">
    <property type="entry name" value="NLR-like"/>
</dbReference>
<evidence type="ECO:0000313" key="3">
    <source>
        <dbReference type="Proteomes" id="UP000268727"/>
    </source>
</evidence>
<organism evidence="2 3">
    <name type="scientific">Saccharothrix texasensis</name>
    <dbReference type="NCBI Taxonomy" id="103734"/>
    <lineage>
        <taxon>Bacteria</taxon>
        <taxon>Bacillati</taxon>
        <taxon>Actinomycetota</taxon>
        <taxon>Actinomycetes</taxon>
        <taxon>Pseudonocardiales</taxon>
        <taxon>Pseudonocardiaceae</taxon>
        <taxon>Saccharothrix</taxon>
    </lineage>
</organism>
<sequence>MSTPRTTPGPTGVTAFLSATGGTGRTSAVANLAWVLAAAGQRVLVVDWGSEVPRVREYLEPFLVARLGLPDAVGRGLLTAYRADPLGEDDPTPVVERFAPPAGDVTVPGHIDVVSPMPTDAAGRPRPETRHGDAGAIAELRARLAESDYDQVLIDAPTGAGDETLTLIATLCELAVVCFRPRPRAIADAADLAGRLRKRAPIRIDVVPVATLFDDADEQSRAQRIRSAIRAAFAELLAGQAKRVPDGGTIEIPYRPFDAFDPLLAILVEEPTSGGALEAQYGRLAAAVTGGAVTEVVPVSSVLRSRYRRVFGLTSTTEPDRVALVYAPRDRAWADWVRGQLERAGAQVRRLAEAREWFEAAVPPGVLILSSPHLGPVELPALPLTVLRLRLAEDGPADGGLDVRRHTPETLSARLLSHFGLIDRPGTVHEPGMRVPGSDPGVFELPPRHPGFVGRDEDLEALRDQFAAAGDERAVVTVNGVPGVGKSELALEYAYRFSSDYAAVWWLSAHDRQSVLTGLAELAVRLRQPGSTDYGTLSALERLSNDPAYTRFLLVYDNADDPDALADVLPAGAGGHVLITSGPVDGQAVELVPMRAEDSVRLLLDRVPGLTPEDAGQVADAVGHLPLALDLASSWLAETARTEVGMGSRDSDAAAWATRTLFERLGRSEPDGVARVVDVAVDALRDNATGRLAVLVAELAAFLSPEGADLGLVRSPAFLARVIAAGGVDAEPLELDAAEIDRVLWYGARYGLFRVDWGDQYSLRMHRVVQRALRGRMSPTEREERRADVLAALAALAPTEVEGESPTRHARFAELQKHVIPSGALAGDDPKVRRWLVNQVRFLFTDGGAGVRRAALEPGRALLDAWTERFGPADPLRNRLATELANVHRVLGEPTEALRLDDLALAQQRRALDLTHPRPLITARGRGGDLRGLGLFAEALAEDQATWEGLRTVLGEDHPDTRSAANNLASSMFLSGDAAGALALEEDNYRRRRRLFGTGDARTWATLAQIGLYQRELGRYPEALDSLLYASQQLQALRHELNQVQIGVQWNRAIALRLVGRAKEAKERTGKALRDYREVLGAHHPYTLGCALSFAADHRRVGVDPELAVELARTALTGFQQHVGLRDDHPFVALCKLGYGLALRAAGDPAGAVSQVEAATRTLRSRLGDTHPWTLAAAVDEARVHAAAGDAERAAELIAEAHTDCLEFLGHDHPHTAAAAHNLRLAAHPTDQDWRECDVDVPHT</sequence>
<dbReference type="SUPFAM" id="SSF52540">
    <property type="entry name" value="P-loop containing nucleoside triphosphate hydrolases"/>
    <property type="match status" value="2"/>
</dbReference>
<dbReference type="Gene3D" id="3.40.50.300">
    <property type="entry name" value="P-loop containing nucleotide triphosphate hydrolases"/>
    <property type="match status" value="2"/>
</dbReference>
<feature type="domain" description="Orc1-like AAA ATPase" evidence="1">
    <location>
        <begin position="452"/>
        <end position="528"/>
    </location>
</feature>
<evidence type="ECO:0000313" key="2">
    <source>
        <dbReference type="EMBL" id="ROP41367.1"/>
    </source>
</evidence>
<dbReference type="SUPFAM" id="SSF48452">
    <property type="entry name" value="TPR-like"/>
    <property type="match status" value="2"/>
</dbReference>